<keyword evidence="1" id="KW-0436">Ligase</keyword>
<comment type="caution">
    <text evidence="1">The sequence shown here is derived from an EMBL/GenBank/DDBJ whole genome shotgun (WGS) entry which is preliminary data.</text>
</comment>
<reference evidence="1 2" key="1">
    <citation type="submission" date="2021-01" db="EMBL/GenBank/DDBJ databases">
        <title>Genome public.</title>
        <authorList>
            <person name="Liu C."/>
            <person name="Sun Q."/>
        </authorList>
    </citation>
    <scope>NUCLEOTIDE SEQUENCE [LARGE SCALE GENOMIC DNA]</scope>
    <source>
        <strain evidence="1 2">YIM B02564</strain>
    </source>
</reference>
<dbReference type="EC" id="6.5.1.2" evidence="1"/>
<dbReference type="Proteomes" id="UP000623967">
    <property type="component" value="Unassembled WGS sequence"/>
</dbReference>
<protein>
    <submittedName>
        <fullName evidence="1">NAD-dependent DNA ligase LigA</fullName>
        <ecNumber evidence="1">6.5.1.2</ecNumber>
    </submittedName>
</protein>
<dbReference type="Gene3D" id="1.10.287.610">
    <property type="entry name" value="Helix hairpin bin"/>
    <property type="match status" value="1"/>
</dbReference>
<name>A0ABS1TRP0_9BACI</name>
<proteinExistence type="predicted"/>
<evidence type="ECO:0000313" key="2">
    <source>
        <dbReference type="Proteomes" id="UP000623967"/>
    </source>
</evidence>
<organism evidence="1 2">
    <name type="scientific">Neobacillus paridis</name>
    <dbReference type="NCBI Taxonomy" id="2803862"/>
    <lineage>
        <taxon>Bacteria</taxon>
        <taxon>Bacillati</taxon>
        <taxon>Bacillota</taxon>
        <taxon>Bacilli</taxon>
        <taxon>Bacillales</taxon>
        <taxon>Bacillaceae</taxon>
        <taxon>Neobacillus</taxon>
    </lineage>
</organism>
<accession>A0ABS1TRP0</accession>
<evidence type="ECO:0000313" key="1">
    <source>
        <dbReference type="EMBL" id="MBL4953978.1"/>
    </source>
</evidence>
<feature type="non-terminal residue" evidence="1">
    <location>
        <position position="88"/>
    </location>
</feature>
<dbReference type="GO" id="GO:0003911">
    <property type="term" value="F:DNA ligase (NAD+) activity"/>
    <property type="evidence" value="ECO:0007669"/>
    <property type="project" value="UniProtKB-EC"/>
</dbReference>
<dbReference type="EMBL" id="JAESWB010000256">
    <property type="protein sequence ID" value="MBL4953978.1"/>
    <property type="molecule type" value="Genomic_DNA"/>
</dbReference>
<keyword evidence="2" id="KW-1185">Reference proteome</keyword>
<gene>
    <name evidence="1" type="primary">ligA</name>
    <name evidence="1" type="ORF">JK635_17480</name>
</gene>
<dbReference type="SUPFAM" id="SSF56091">
    <property type="entry name" value="DNA ligase/mRNA capping enzyme, catalytic domain"/>
    <property type="match status" value="1"/>
</dbReference>
<sequence length="88" mass="9943">MPAELPSLLQITSLRADIERHQRLYHENDAPEISDSQYDALIRKLIAIEAQHPQLATPDSPSMRIGGKPLKAFREITHAFPMLSLKDV</sequence>